<dbReference type="PRINTS" id="PR00099">
    <property type="entry name" value="CPSGATASE"/>
</dbReference>
<dbReference type="InterPro" id="IPR005801">
    <property type="entry name" value="ADC_synthase"/>
</dbReference>
<comment type="caution">
    <text evidence="8">The sequence shown here is derived from an EMBL/GenBank/DDBJ whole genome shotgun (WGS) entry which is preliminary data.</text>
</comment>
<proteinExistence type="predicted"/>
<protein>
    <recommendedName>
        <fullName evidence="1">anthranilate synthase</fullName>
        <ecNumber evidence="1">4.1.3.27</ecNumber>
    </recommendedName>
</protein>
<dbReference type="InterPro" id="IPR019999">
    <property type="entry name" value="Anth_synth_I-like"/>
</dbReference>
<sequence length="612" mass="66051">MAFAFLHRPAVDADRVEIITGEASVVPTLAALPLSAAGVLAVVPFRQIGERGLTVVDDGTPLVAIRPDTRLSVPLGEALRFLPRTPARPSPGAASFDLSDDAYAAAVRTVLKENIARGDGSNFVLRRTCRGRIPDWSPRQAMAAFRRLLLAERGAYWTFLVHWNGRTLLGATPECQVRVAGGVARMTPISGTYRYPPGGPTDEGLRRFLDDPKETGELLMVVDEELKMMARICPGGGRVDGPRLRMMSRLAHTEYAIEGPTDLDVREVLRLTLPAPTVSGSPVANACRVIAGHERSGRGYYGGALALAAPGDLDSALVIRAAEIDADGRFTIGAGATLVKGSDPAAEAQETRAKASALLGALLDAPAGDPPARVTRRVPVAAADGLSTFWRGPRPAARPTDGRRLVIINAEDDFTDMLARMAESLGVDVRVVPWRRARWDDADVVLIGPGPGDPRNRADERVDALHRIVRELLGQRMPLLAVCLGHQVLADELGLQITRLSEPAQGVRRRIMLYGRTRTVGFYNSFTARADAPTKTSPLVEGPVRIVRDPIDGAVHALSATRVQSIQFHAESLLTEDGALILHSMLRSVSTSHDRLDSDSRVRQGAHRHVRH</sequence>
<reference evidence="8 9" key="1">
    <citation type="submission" date="2024-10" db="EMBL/GenBank/DDBJ databases">
        <title>The Natural Products Discovery Center: Release of the First 8490 Sequenced Strains for Exploring Actinobacteria Biosynthetic Diversity.</title>
        <authorList>
            <person name="Kalkreuter E."/>
            <person name="Kautsar S.A."/>
            <person name="Yang D."/>
            <person name="Bader C.D."/>
            <person name="Teijaro C.N."/>
            <person name="Fluegel L."/>
            <person name="Davis C.M."/>
            <person name="Simpson J.R."/>
            <person name="Lauterbach L."/>
            <person name="Steele A.D."/>
            <person name="Gui C."/>
            <person name="Meng S."/>
            <person name="Li G."/>
            <person name="Viehrig K."/>
            <person name="Ye F."/>
            <person name="Su P."/>
            <person name="Kiefer A.F."/>
            <person name="Nichols A."/>
            <person name="Cepeda A.J."/>
            <person name="Yan W."/>
            <person name="Fan B."/>
            <person name="Jiang Y."/>
            <person name="Adhikari A."/>
            <person name="Zheng C.-J."/>
            <person name="Schuster L."/>
            <person name="Cowan T.M."/>
            <person name="Smanski M.J."/>
            <person name="Chevrette M.G."/>
            <person name="De Carvalho L.P.S."/>
            <person name="Shen B."/>
        </authorList>
    </citation>
    <scope>NUCLEOTIDE SEQUENCE [LARGE SCALE GENOMIC DNA]</scope>
    <source>
        <strain evidence="8 9">NPDC000087</strain>
    </source>
</reference>
<dbReference type="CDD" id="cd01743">
    <property type="entry name" value="GATase1_Anthranilate_Synthase"/>
    <property type="match status" value="1"/>
</dbReference>
<feature type="domain" description="Glutamine amidotransferase" evidence="6">
    <location>
        <begin position="406"/>
        <end position="584"/>
    </location>
</feature>
<keyword evidence="9" id="KW-1185">Reference proteome</keyword>
<evidence type="ECO:0000313" key="9">
    <source>
        <dbReference type="Proteomes" id="UP001602245"/>
    </source>
</evidence>
<dbReference type="SUPFAM" id="SSF52317">
    <property type="entry name" value="Class I glutamine amidotransferase-like"/>
    <property type="match status" value="1"/>
</dbReference>
<dbReference type="SUPFAM" id="SSF56322">
    <property type="entry name" value="ADC synthase"/>
    <property type="match status" value="1"/>
</dbReference>
<dbReference type="EC" id="4.1.3.27" evidence="1"/>
<dbReference type="RefSeq" id="WP_020511019.1">
    <property type="nucleotide sequence ID" value="NZ_JBIAZU010000007.1"/>
</dbReference>
<dbReference type="InterPro" id="IPR017926">
    <property type="entry name" value="GATASE"/>
</dbReference>
<dbReference type="EMBL" id="JBIAZU010000007">
    <property type="protein sequence ID" value="MFF5295262.1"/>
    <property type="molecule type" value="Genomic_DNA"/>
</dbReference>
<evidence type="ECO:0000313" key="8">
    <source>
        <dbReference type="EMBL" id="MFF5295262.1"/>
    </source>
</evidence>
<dbReference type="Pfam" id="PF00117">
    <property type="entry name" value="GATase"/>
    <property type="match status" value="1"/>
</dbReference>
<dbReference type="InterPro" id="IPR029062">
    <property type="entry name" value="Class_I_gatase-like"/>
</dbReference>
<dbReference type="Proteomes" id="UP001602245">
    <property type="component" value="Unassembled WGS sequence"/>
</dbReference>
<organism evidence="8 9">
    <name type="scientific">Paractinoplanes globisporus</name>
    <dbReference type="NCBI Taxonomy" id="113565"/>
    <lineage>
        <taxon>Bacteria</taxon>
        <taxon>Bacillati</taxon>
        <taxon>Actinomycetota</taxon>
        <taxon>Actinomycetes</taxon>
        <taxon>Micromonosporales</taxon>
        <taxon>Micromonosporaceae</taxon>
        <taxon>Paractinoplanes</taxon>
    </lineage>
</organism>
<evidence type="ECO:0000256" key="1">
    <source>
        <dbReference type="ARBA" id="ARBA00012266"/>
    </source>
</evidence>
<evidence type="ECO:0000256" key="4">
    <source>
        <dbReference type="ARBA" id="ARBA00047683"/>
    </source>
</evidence>
<dbReference type="PANTHER" id="PTHR11236">
    <property type="entry name" value="AMINOBENZOATE/ANTHRANILATE SYNTHASE"/>
    <property type="match status" value="1"/>
</dbReference>
<keyword evidence="2" id="KW-0315">Glutamine amidotransferase</keyword>
<evidence type="ECO:0000259" key="6">
    <source>
        <dbReference type="Pfam" id="PF00117"/>
    </source>
</evidence>
<gene>
    <name evidence="8" type="ORF">ACFY35_37995</name>
</gene>
<dbReference type="PROSITE" id="PS51273">
    <property type="entry name" value="GATASE_TYPE_1"/>
    <property type="match status" value="1"/>
</dbReference>
<feature type="compositionally biased region" description="Basic and acidic residues" evidence="5">
    <location>
        <begin position="593"/>
        <end position="602"/>
    </location>
</feature>
<dbReference type="PANTHER" id="PTHR11236:SF49">
    <property type="entry name" value="ANTHRANILATE SYNTHASE COMPONENT 1"/>
    <property type="match status" value="1"/>
</dbReference>
<evidence type="ECO:0000259" key="7">
    <source>
        <dbReference type="Pfam" id="PF00425"/>
    </source>
</evidence>
<evidence type="ECO:0000256" key="2">
    <source>
        <dbReference type="ARBA" id="ARBA00022962"/>
    </source>
</evidence>
<feature type="domain" description="Chorismate-utilising enzyme C-terminal" evidence="7">
    <location>
        <begin position="101"/>
        <end position="354"/>
    </location>
</feature>
<dbReference type="Pfam" id="PF00425">
    <property type="entry name" value="Chorismate_bind"/>
    <property type="match status" value="1"/>
</dbReference>
<feature type="region of interest" description="Disordered" evidence="5">
    <location>
        <begin position="593"/>
        <end position="612"/>
    </location>
</feature>
<dbReference type="InterPro" id="IPR006221">
    <property type="entry name" value="TrpG/PapA_dom"/>
</dbReference>
<keyword evidence="3" id="KW-0456">Lyase</keyword>
<evidence type="ECO:0000256" key="3">
    <source>
        <dbReference type="ARBA" id="ARBA00023239"/>
    </source>
</evidence>
<dbReference type="Gene3D" id="3.40.50.880">
    <property type="match status" value="1"/>
</dbReference>
<dbReference type="PRINTS" id="PR00097">
    <property type="entry name" value="ANTSNTHASEII"/>
</dbReference>
<evidence type="ECO:0000256" key="5">
    <source>
        <dbReference type="SAM" id="MobiDB-lite"/>
    </source>
</evidence>
<accession>A0ABW6WSV8</accession>
<dbReference type="PRINTS" id="PR00096">
    <property type="entry name" value="GATASE"/>
</dbReference>
<comment type="catalytic activity">
    <reaction evidence="4">
        <text>chorismate + L-glutamine = anthranilate + pyruvate + L-glutamate + H(+)</text>
        <dbReference type="Rhea" id="RHEA:21732"/>
        <dbReference type="ChEBI" id="CHEBI:15361"/>
        <dbReference type="ChEBI" id="CHEBI:15378"/>
        <dbReference type="ChEBI" id="CHEBI:16567"/>
        <dbReference type="ChEBI" id="CHEBI:29748"/>
        <dbReference type="ChEBI" id="CHEBI:29985"/>
        <dbReference type="ChEBI" id="CHEBI:58359"/>
        <dbReference type="EC" id="4.1.3.27"/>
    </reaction>
</comment>
<name>A0ABW6WSV8_9ACTN</name>
<dbReference type="InterPro" id="IPR015890">
    <property type="entry name" value="Chorismate_C"/>
</dbReference>
<dbReference type="Gene3D" id="3.60.120.10">
    <property type="entry name" value="Anthranilate synthase"/>
    <property type="match status" value="1"/>
</dbReference>